<dbReference type="EMBL" id="JAHWXQ010000005">
    <property type="protein sequence ID" value="MBW3366590.1"/>
    <property type="molecule type" value="Genomic_DNA"/>
</dbReference>
<dbReference type="PANTHER" id="PTHR48079:SF6">
    <property type="entry name" value="NAD(P)-BINDING DOMAIN-CONTAINING PROTEIN-RELATED"/>
    <property type="match status" value="1"/>
</dbReference>
<sequence length="275" mass="30765">MSEKADISILGCGWLGLPLAETLVNSGKRVKGATTSPAKLDMLAQKGIQPYLVNLQPEALDEASLADFLEADVLVLNIPPKLRSDAGSSYLEQLNLLLRAMLDSPVKKVLFASSTSVYNDLNRIVTEEDTALTKESDPGYALLRAEKLFMDREEWLTTIVRFAGLVGEDRRPGRFMAGKKDVPGGDAPVNLIHRDDCVLILKRIIEQEKWGEIYNACSDVHPMRKDFYPAATMALDLEPPTFLEMAETNFKLISNQKLKDDLPYVFQYPDPMHFF</sequence>
<dbReference type="PANTHER" id="PTHR48079">
    <property type="entry name" value="PROTEIN YEEZ"/>
    <property type="match status" value="1"/>
</dbReference>
<organism evidence="1 2">
    <name type="scientific">Pontibacter populi</name>
    <dbReference type="NCBI Taxonomy" id="890055"/>
    <lineage>
        <taxon>Bacteria</taxon>
        <taxon>Pseudomonadati</taxon>
        <taxon>Bacteroidota</taxon>
        <taxon>Cytophagia</taxon>
        <taxon>Cytophagales</taxon>
        <taxon>Hymenobacteraceae</taxon>
        <taxon>Pontibacter</taxon>
    </lineage>
</organism>
<dbReference type="CDD" id="cd05266">
    <property type="entry name" value="SDR_a4"/>
    <property type="match status" value="1"/>
</dbReference>
<protein>
    <submittedName>
        <fullName evidence="1">SDR family oxidoreductase</fullName>
    </submittedName>
</protein>
<proteinExistence type="predicted"/>
<dbReference type="InterPro" id="IPR051783">
    <property type="entry name" value="NAD(P)-dependent_oxidoreduct"/>
</dbReference>
<comment type="caution">
    <text evidence="1">The sequence shown here is derived from an EMBL/GenBank/DDBJ whole genome shotgun (WGS) entry which is preliminary data.</text>
</comment>
<keyword evidence="2" id="KW-1185">Reference proteome</keyword>
<evidence type="ECO:0000313" key="2">
    <source>
        <dbReference type="Proteomes" id="UP000774935"/>
    </source>
</evidence>
<dbReference type="Proteomes" id="UP000774935">
    <property type="component" value="Unassembled WGS sequence"/>
</dbReference>
<dbReference type="Gene3D" id="3.40.50.720">
    <property type="entry name" value="NAD(P)-binding Rossmann-like Domain"/>
    <property type="match status" value="1"/>
</dbReference>
<dbReference type="RefSeq" id="WP_199111339.1">
    <property type="nucleotide sequence ID" value="NZ_JAHWXQ010000005.1"/>
</dbReference>
<dbReference type="InterPro" id="IPR036291">
    <property type="entry name" value="NAD(P)-bd_dom_sf"/>
</dbReference>
<dbReference type="SUPFAM" id="SSF51735">
    <property type="entry name" value="NAD(P)-binding Rossmann-fold domains"/>
    <property type="match status" value="1"/>
</dbReference>
<gene>
    <name evidence="1" type="ORF">KYK27_16135</name>
</gene>
<evidence type="ECO:0000313" key="1">
    <source>
        <dbReference type="EMBL" id="MBW3366590.1"/>
    </source>
</evidence>
<name>A0ABS6XHC0_9BACT</name>
<accession>A0ABS6XHC0</accession>
<reference evidence="1 2" key="1">
    <citation type="submission" date="2021-07" db="EMBL/GenBank/DDBJ databases">
        <authorList>
            <person name="Kim M.K."/>
        </authorList>
    </citation>
    <scope>NUCLEOTIDE SEQUENCE [LARGE SCALE GENOMIC DNA]</scope>
    <source>
        <strain evidence="1 2">HLY7-15</strain>
    </source>
</reference>